<evidence type="ECO:0000313" key="2">
    <source>
        <dbReference type="EMBL" id="OKL58552.1"/>
    </source>
</evidence>
<dbReference type="AlphaFoldDB" id="A0A225ABY4"/>
<evidence type="ECO:0000259" key="1">
    <source>
        <dbReference type="Pfam" id="PF13391"/>
    </source>
</evidence>
<dbReference type="Pfam" id="PF13391">
    <property type="entry name" value="HNH_2"/>
    <property type="match status" value="1"/>
</dbReference>
<dbReference type="GeneID" id="31006017"/>
<accession>A0A225ABY4</accession>
<comment type="caution">
    <text evidence="2">The sequence shown here is derived from an EMBL/GenBank/DDBJ whole genome shotgun (WGS) entry which is preliminary data.</text>
</comment>
<dbReference type="Proteomes" id="UP000214365">
    <property type="component" value="Unassembled WGS sequence"/>
</dbReference>
<reference evidence="2 3" key="1">
    <citation type="submission" date="2015-06" db="EMBL/GenBank/DDBJ databases">
        <title>Talaromyces atroroseus IBT 11181 draft genome.</title>
        <authorList>
            <person name="Rasmussen K.B."/>
            <person name="Rasmussen S."/>
            <person name="Petersen B."/>
            <person name="Sicheritz-Ponten T."/>
            <person name="Mortensen U.H."/>
            <person name="Thrane U."/>
        </authorList>
    </citation>
    <scope>NUCLEOTIDE SEQUENCE [LARGE SCALE GENOMIC DNA]</scope>
    <source>
        <strain evidence="2 3">IBT 11181</strain>
    </source>
</reference>
<dbReference type="OrthoDB" id="4227371at2759"/>
<keyword evidence="3" id="KW-1185">Reference proteome</keyword>
<organism evidence="2 3">
    <name type="scientific">Talaromyces atroroseus</name>
    <dbReference type="NCBI Taxonomy" id="1441469"/>
    <lineage>
        <taxon>Eukaryota</taxon>
        <taxon>Fungi</taxon>
        <taxon>Dikarya</taxon>
        <taxon>Ascomycota</taxon>
        <taxon>Pezizomycotina</taxon>
        <taxon>Eurotiomycetes</taxon>
        <taxon>Eurotiomycetidae</taxon>
        <taxon>Eurotiales</taxon>
        <taxon>Trichocomaceae</taxon>
        <taxon>Talaromyces</taxon>
        <taxon>Talaromyces sect. Trachyspermi</taxon>
    </lineage>
</organism>
<name>A0A225ABY4_TALAT</name>
<gene>
    <name evidence="2" type="ORF">UA08_06261</name>
</gene>
<dbReference type="RefSeq" id="XP_020118673.1">
    <property type="nucleotide sequence ID" value="XM_020268564.1"/>
</dbReference>
<dbReference type="InterPro" id="IPR003615">
    <property type="entry name" value="HNH_nuc"/>
</dbReference>
<proteinExistence type="predicted"/>
<sequence>MSSRFEPTLLMPLSDIGNECWNERSDIRTDVLGRFEAVIKEKTGRDTVPPGFWAFCQVADVSKLERLIALVEPIQDRALSELVLEPTIKDCDMVIARWLQNISASKSSASSTNNSQRSNTAISNCKKRDNHKCVLTGQAEPDAAHIYPYCLIKASAREPTAVGRFWDIMKVFWEDSRVEQWQKEIFGDELDLQNPRDTCFNMLSLSKHPHAMWGAGRFALRPMEKTDSKTLKVQFYWQRKSSDGATEIKLLTEPKSTRGLYGDQGYPFSIPTGTYKDNGEPEYKAVVSGDTFTLTTPDPDRLPLPSWPLLEMQWHLQRIVAMSGAAEAQDYPDPDDDFNPKDTINRDTAVRRVEDILVWLRTSTDNDESPPELAFQQSQIQAHHIKRPLGSEVIMRG</sequence>
<dbReference type="EMBL" id="LFMY01000009">
    <property type="protein sequence ID" value="OKL58552.1"/>
    <property type="molecule type" value="Genomic_DNA"/>
</dbReference>
<protein>
    <recommendedName>
        <fullName evidence="1">HNH nuclease domain-containing protein</fullName>
    </recommendedName>
</protein>
<feature type="domain" description="HNH nuclease" evidence="1">
    <location>
        <begin position="133"/>
        <end position="220"/>
    </location>
</feature>
<evidence type="ECO:0000313" key="3">
    <source>
        <dbReference type="Proteomes" id="UP000214365"/>
    </source>
</evidence>